<dbReference type="EMBL" id="UYRU01043800">
    <property type="protein sequence ID" value="VDK83895.1"/>
    <property type="molecule type" value="Genomic_DNA"/>
</dbReference>
<gene>
    <name evidence="2" type="ORF">DILT_LOCUS3523</name>
</gene>
<protein>
    <submittedName>
        <fullName evidence="2">Uncharacterized protein</fullName>
    </submittedName>
</protein>
<accession>A0A3P6TRS2</accession>
<evidence type="ECO:0000313" key="3">
    <source>
        <dbReference type="Proteomes" id="UP000281553"/>
    </source>
</evidence>
<keyword evidence="3" id="KW-1185">Reference proteome</keyword>
<feature type="region of interest" description="Disordered" evidence="1">
    <location>
        <begin position="1"/>
        <end position="67"/>
    </location>
</feature>
<name>A0A3P6TRS2_DIBLA</name>
<sequence length="67" mass="7703">MEPRECPKRQSQNKMAHVLVPSSASSLGDGENEKKKKKKKKKKQKKQKMRSLGQDSYSPSGDWLWLS</sequence>
<evidence type="ECO:0000256" key="1">
    <source>
        <dbReference type="SAM" id="MobiDB-lite"/>
    </source>
</evidence>
<proteinExistence type="predicted"/>
<evidence type="ECO:0000313" key="2">
    <source>
        <dbReference type="EMBL" id="VDK83895.1"/>
    </source>
</evidence>
<reference evidence="2 3" key="1">
    <citation type="submission" date="2018-11" db="EMBL/GenBank/DDBJ databases">
        <authorList>
            <consortium name="Pathogen Informatics"/>
        </authorList>
    </citation>
    <scope>NUCLEOTIDE SEQUENCE [LARGE SCALE GENOMIC DNA]</scope>
</reference>
<dbReference type="Proteomes" id="UP000281553">
    <property type="component" value="Unassembled WGS sequence"/>
</dbReference>
<organism evidence="2 3">
    <name type="scientific">Dibothriocephalus latus</name>
    <name type="common">Fish tapeworm</name>
    <name type="synonym">Diphyllobothrium latum</name>
    <dbReference type="NCBI Taxonomy" id="60516"/>
    <lineage>
        <taxon>Eukaryota</taxon>
        <taxon>Metazoa</taxon>
        <taxon>Spiralia</taxon>
        <taxon>Lophotrochozoa</taxon>
        <taxon>Platyhelminthes</taxon>
        <taxon>Cestoda</taxon>
        <taxon>Eucestoda</taxon>
        <taxon>Diphyllobothriidea</taxon>
        <taxon>Diphyllobothriidae</taxon>
        <taxon>Dibothriocephalus</taxon>
    </lineage>
</organism>
<dbReference type="AlphaFoldDB" id="A0A3P6TRS2"/>
<feature type="compositionally biased region" description="Basic residues" evidence="1">
    <location>
        <begin position="35"/>
        <end position="49"/>
    </location>
</feature>